<dbReference type="Proteomes" id="UP000593570">
    <property type="component" value="Unassembled WGS sequence"/>
</dbReference>
<comment type="caution">
    <text evidence="2">The sequence shown here is derived from an EMBL/GenBank/DDBJ whole genome shotgun (WGS) entry which is preliminary data.</text>
</comment>
<reference evidence="2 3" key="1">
    <citation type="journal article" date="2020" name="bioRxiv">
        <title>A chromosome-scale genome assembly for the Fusarium oxysporum strain Fo5176 to establish a model Arabidopsis-fungal pathosystem.</title>
        <authorList>
            <person name="Fokkens L."/>
            <person name="Guo L."/>
            <person name="Dora S."/>
            <person name="Wang B."/>
            <person name="Ye K."/>
            <person name="Sanchez-Rodriguez C."/>
            <person name="Croll D."/>
        </authorList>
    </citation>
    <scope>NUCLEOTIDE SEQUENCE [LARGE SCALE GENOMIC DNA]</scope>
    <source>
        <strain evidence="2 3">Fo5176</strain>
    </source>
</reference>
<dbReference type="EMBL" id="JACDXP010000002">
    <property type="protein sequence ID" value="KAF6528204.1"/>
    <property type="molecule type" value="Genomic_DNA"/>
</dbReference>
<organism evidence="2 3">
    <name type="scientific">Fusarium oxysporum f. sp. conglutinans</name>
    <dbReference type="NCBI Taxonomy" id="100902"/>
    <lineage>
        <taxon>Eukaryota</taxon>
        <taxon>Fungi</taxon>
        <taxon>Dikarya</taxon>
        <taxon>Ascomycota</taxon>
        <taxon>Pezizomycotina</taxon>
        <taxon>Sordariomycetes</taxon>
        <taxon>Hypocreomycetidae</taxon>
        <taxon>Hypocreales</taxon>
        <taxon>Nectriaceae</taxon>
        <taxon>Fusarium</taxon>
        <taxon>Fusarium oxysporum species complex</taxon>
    </lineage>
</organism>
<evidence type="ECO:0000313" key="3">
    <source>
        <dbReference type="Proteomes" id="UP000593570"/>
    </source>
</evidence>
<name>A0A8H6H1V6_FUSOX</name>
<accession>A0A8H6H1V6</accession>
<feature type="coiled-coil region" evidence="1">
    <location>
        <begin position="1"/>
        <end position="220"/>
    </location>
</feature>
<keyword evidence="1" id="KW-0175">Coiled coil</keyword>
<dbReference type="Gene3D" id="1.10.287.1490">
    <property type="match status" value="1"/>
</dbReference>
<gene>
    <name evidence="2" type="ORF">HZS61_008506</name>
</gene>
<evidence type="ECO:0000256" key="1">
    <source>
        <dbReference type="SAM" id="Coils"/>
    </source>
</evidence>
<sequence length="343" mass="39563">MPGLKEELAAVEAQVKSKEENLTAVEQEKTDLLKTIEKLEEDIKTGRDENKTAHNRINELEVQLDIKSMNHQKAVDMQAQIVQLEQEIKSIQDREQSYKATIDEYENQIQDINNWTETRKGQITEVQQYLKDAETEVREQKKALVENMKELEAVKAEASNKEESRKSIEQEKDRLKETMEKVEQTTNEKDKKLGILNVRLQDAEKEIKDLTTTLATVNATLHKERISKACEIGHLSKIIESLEKTKGEYDARIDESDNLKNRLREVEEERTAVMNVQDAMEKKDETISRLRQDIEVINEGHASEIKCLTEEIRKLNGQIEQEQKGDSGVTGKLLPPLKMRNID</sequence>
<dbReference type="AlphaFoldDB" id="A0A8H6H1V6"/>
<feature type="coiled-coil region" evidence="1">
    <location>
        <begin position="249"/>
        <end position="325"/>
    </location>
</feature>
<evidence type="ECO:0000313" key="2">
    <source>
        <dbReference type="EMBL" id="KAF6528204.1"/>
    </source>
</evidence>
<proteinExistence type="predicted"/>
<protein>
    <submittedName>
        <fullName evidence="2">Uncharacterized protein</fullName>
    </submittedName>
</protein>